<dbReference type="InterPro" id="IPR000887">
    <property type="entry name" value="Aldlse_KDPG_KHG"/>
</dbReference>
<comment type="caution">
    <text evidence="6">The sequence shown here is derived from an EMBL/GenBank/DDBJ whole genome shotgun (WGS) entry which is preliminary data.</text>
</comment>
<gene>
    <name evidence="6" type="ORF">GCM10022404_22060</name>
</gene>
<evidence type="ECO:0000256" key="2">
    <source>
        <dbReference type="ARBA" id="ARBA00006906"/>
    </source>
</evidence>
<proteinExistence type="inferred from homology"/>
<dbReference type="Pfam" id="PF01081">
    <property type="entry name" value="Aldolase"/>
    <property type="match status" value="1"/>
</dbReference>
<dbReference type="NCBIfam" id="NF006600">
    <property type="entry name" value="PRK09140.1"/>
    <property type="match status" value="1"/>
</dbReference>
<dbReference type="PANTHER" id="PTHR30246:SF1">
    <property type="entry name" value="2-DEHYDRO-3-DEOXY-6-PHOSPHOGALACTONATE ALDOLASE-RELATED"/>
    <property type="match status" value="1"/>
</dbReference>
<evidence type="ECO:0000256" key="1">
    <source>
        <dbReference type="ARBA" id="ARBA00004761"/>
    </source>
</evidence>
<keyword evidence="5" id="KW-0119">Carbohydrate metabolism</keyword>
<evidence type="ECO:0000256" key="3">
    <source>
        <dbReference type="ARBA" id="ARBA00011233"/>
    </source>
</evidence>
<dbReference type="CDD" id="cd00452">
    <property type="entry name" value="KDPG_aldolase"/>
    <property type="match status" value="1"/>
</dbReference>
<accession>A0ABP7KB84</accession>
<comment type="subunit">
    <text evidence="3">Homotrimer.</text>
</comment>
<organism evidence="6 7">
    <name type="scientific">Celeribacter arenosi</name>
    <dbReference type="NCBI Taxonomy" id="792649"/>
    <lineage>
        <taxon>Bacteria</taxon>
        <taxon>Pseudomonadati</taxon>
        <taxon>Pseudomonadota</taxon>
        <taxon>Alphaproteobacteria</taxon>
        <taxon>Rhodobacterales</taxon>
        <taxon>Roseobacteraceae</taxon>
        <taxon>Celeribacter</taxon>
    </lineage>
</organism>
<name>A0ABP7KB84_9RHOB</name>
<dbReference type="PANTHER" id="PTHR30246">
    <property type="entry name" value="2-KETO-3-DEOXY-6-PHOSPHOGLUCONATE ALDOLASE"/>
    <property type="match status" value="1"/>
</dbReference>
<evidence type="ECO:0000256" key="4">
    <source>
        <dbReference type="ARBA" id="ARBA00023239"/>
    </source>
</evidence>
<comment type="pathway">
    <text evidence="1">Carbohydrate acid metabolism.</text>
</comment>
<dbReference type="EMBL" id="BAABDF010000007">
    <property type="protein sequence ID" value="GAA3871750.1"/>
    <property type="molecule type" value="Genomic_DNA"/>
</dbReference>
<keyword evidence="7" id="KW-1185">Reference proteome</keyword>
<evidence type="ECO:0000256" key="5">
    <source>
        <dbReference type="ARBA" id="ARBA00023277"/>
    </source>
</evidence>
<dbReference type="InterPro" id="IPR013785">
    <property type="entry name" value="Aldolase_TIM"/>
</dbReference>
<dbReference type="Gene3D" id="3.20.20.70">
    <property type="entry name" value="Aldolase class I"/>
    <property type="match status" value="1"/>
</dbReference>
<keyword evidence="4" id="KW-0456">Lyase</keyword>
<dbReference type="Proteomes" id="UP001399917">
    <property type="component" value="Unassembled WGS sequence"/>
</dbReference>
<reference evidence="7" key="1">
    <citation type="journal article" date="2019" name="Int. J. Syst. Evol. Microbiol.">
        <title>The Global Catalogue of Microorganisms (GCM) 10K type strain sequencing project: providing services to taxonomists for standard genome sequencing and annotation.</title>
        <authorList>
            <consortium name="The Broad Institute Genomics Platform"/>
            <consortium name="The Broad Institute Genome Sequencing Center for Infectious Disease"/>
            <person name="Wu L."/>
            <person name="Ma J."/>
        </authorList>
    </citation>
    <scope>NUCLEOTIDE SEQUENCE [LARGE SCALE GENOMIC DNA]</scope>
    <source>
        <strain evidence="7">JCM 17190</strain>
    </source>
</reference>
<evidence type="ECO:0000313" key="6">
    <source>
        <dbReference type="EMBL" id="GAA3871750.1"/>
    </source>
</evidence>
<sequence length="201" mass="20257">MSRNIIAILRGITPPEAETIGATLIEAGIDRIEVPLNSPDPLESIGLLARAFGDVALIGAGTVLSVKDVDDVAGVGGRLIVSPNCNPEVIRATKAATLLSFPGVMTPTECFSALDAGADGLKFFPGSLIGIDGFKAISAVLPATAKSYAVGGAGPANFAQWANAGIAGFGIGSALYKPGMDVSEVRKNADAIVAAYDAAMG</sequence>
<protein>
    <submittedName>
        <fullName evidence="6">2-dehydro-3-deoxy-6-phosphogalactonate aldolase</fullName>
    </submittedName>
</protein>
<dbReference type="SUPFAM" id="SSF51569">
    <property type="entry name" value="Aldolase"/>
    <property type="match status" value="1"/>
</dbReference>
<comment type="similarity">
    <text evidence="2">Belongs to the KHG/KDPG aldolase family.</text>
</comment>
<evidence type="ECO:0000313" key="7">
    <source>
        <dbReference type="Proteomes" id="UP001399917"/>
    </source>
</evidence>
<dbReference type="RefSeq" id="WP_344847184.1">
    <property type="nucleotide sequence ID" value="NZ_BAABDF010000007.1"/>
</dbReference>